<organism evidence="1 2">
    <name type="scientific">Russula earlei</name>
    <dbReference type="NCBI Taxonomy" id="71964"/>
    <lineage>
        <taxon>Eukaryota</taxon>
        <taxon>Fungi</taxon>
        <taxon>Dikarya</taxon>
        <taxon>Basidiomycota</taxon>
        <taxon>Agaricomycotina</taxon>
        <taxon>Agaricomycetes</taxon>
        <taxon>Russulales</taxon>
        <taxon>Russulaceae</taxon>
        <taxon>Russula</taxon>
    </lineage>
</organism>
<reference evidence="1" key="1">
    <citation type="submission" date="2021-03" db="EMBL/GenBank/DDBJ databases">
        <title>Evolutionary priming and transition to the ectomycorrhizal habit in an iconic lineage of mushroom-forming fungi: is preadaptation a requirement?</title>
        <authorList>
            <consortium name="DOE Joint Genome Institute"/>
            <person name="Looney B.P."/>
            <person name="Miyauchi S."/>
            <person name="Morin E."/>
            <person name="Drula E."/>
            <person name="Courty P.E."/>
            <person name="Chicoki N."/>
            <person name="Fauchery L."/>
            <person name="Kohler A."/>
            <person name="Kuo A."/>
            <person name="LaButti K."/>
            <person name="Pangilinan J."/>
            <person name="Lipzen A."/>
            <person name="Riley R."/>
            <person name="Andreopoulos W."/>
            <person name="He G."/>
            <person name="Johnson J."/>
            <person name="Barry K.W."/>
            <person name="Grigoriev I.V."/>
            <person name="Nagy L."/>
            <person name="Hibbett D."/>
            <person name="Henrissat B."/>
            <person name="Matheny P.B."/>
            <person name="Labbe J."/>
            <person name="Martin A.F."/>
        </authorList>
    </citation>
    <scope>NUCLEOTIDE SEQUENCE</scope>
    <source>
        <strain evidence="1">BPL698</strain>
    </source>
</reference>
<sequence length="383" mass="44275">MLTIIVITCVIFQTAVAAYLLNINKVEDDFEKNMQKLLFVLLVHLCTKFFLIAIIHNAFIYGKLASGFGLSYGPMLLVTTMAFLKKPMKRLHIYLHLLPFAFFSIVYLILVAGGLTQHIHPIFIVNYTKYYVLLILISLIFYPCMVKYQLQLCPAEKKTLEGRLINNIASLLLVATIACVIIFEYIDLIYRQSSHVHDIRLFTYTSFALIPVLMLRYKLQKKAEEKMVREEEEIQIITTAVVINQPDTEKRYQKSALDASMLDEYENILTKFMEQHKIYLDAELSLEELAQKVKIPKHHLTQLLNDRLKKNFYKFINEYRINEAINKLKDPTNEVNILSLAYDCGFNSKSSFNSYFKQLTGYTPSGYRKMVTNTPAAEGPLSL</sequence>
<gene>
    <name evidence="1" type="ORF">F5148DRAFT_1291782</name>
</gene>
<dbReference type="EMBL" id="JAGFNK010000526">
    <property type="protein sequence ID" value="KAI9449143.1"/>
    <property type="molecule type" value="Genomic_DNA"/>
</dbReference>
<accession>A0ACC0TU00</accession>
<name>A0ACC0TU00_9AGAM</name>
<keyword evidence="2" id="KW-1185">Reference proteome</keyword>
<dbReference type="Proteomes" id="UP001207468">
    <property type="component" value="Unassembled WGS sequence"/>
</dbReference>
<evidence type="ECO:0000313" key="1">
    <source>
        <dbReference type="EMBL" id="KAI9449143.1"/>
    </source>
</evidence>
<evidence type="ECO:0000313" key="2">
    <source>
        <dbReference type="Proteomes" id="UP001207468"/>
    </source>
</evidence>
<protein>
    <submittedName>
        <fullName evidence="1">Helix-turn-helix domain-containing protein</fullName>
    </submittedName>
</protein>
<proteinExistence type="predicted"/>
<comment type="caution">
    <text evidence="1">The sequence shown here is derived from an EMBL/GenBank/DDBJ whole genome shotgun (WGS) entry which is preliminary data.</text>
</comment>